<dbReference type="GO" id="GO:0005524">
    <property type="term" value="F:ATP binding"/>
    <property type="evidence" value="ECO:0007669"/>
    <property type="project" value="UniProtKB-KW"/>
</dbReference>
<evidence type="ECO:0000256" key="8">
    <source>
        <dbReference type="ARBA" id="ARBA00030268"/>
    </source>
</evidence>
<dbReference type="GO" id="GO:0005739">
    <property type="term" value="C:mitochondrion"/>
    <property type="evidence" value="ECO:0007669"/>
    <property type="project" value="TreeGrafter"/>
</dbReference>
<evidence type="ECO:0000256" key="2">
    <source>
        <dbReference type="ARBA" id="ARBA00013161"/>
    </source>
</evidence>
<dbReference type="AlphaFoldDB" id="A0A0A9X1F5"/>
<keyword evidence="4 9" id="KW-0547">Nucleotide-binding</keyword>
<dbReference type="GO" id="GO:0004830">
    <property type="term" value="F:tryptophan-tRNA ligase activity"/>
    <property type="evidence" value="ECO:0007669"/>
    <property type="project" value="UniProtKB-EC"/>
</dbReference>
<dbReference type="EC" id="6.1.1.2" evidence="2"/>
<gene>
    <name evidence="10" type="primary">trpS_0</name>
    <name evidence="11" type="synonym">trpS</name>
    <name evidence="10" type="ORF">CM83_844</name>
    <name evidence="11" type="ORF">g.23651</name>
</gene>
<evidence type="ECO:0000256" key="6">
    <source>
        <dbReference type="ARBA" id="ARBA00022917"/>
    </source>
</evidence>
<dbReference type="SUPFAM" id="SSF52374">
    <property type="entry name" value="Nucleotidylyl transferase"/>
    <property type="match status" value="1"/>
</dbReference>
<dbReference type="InterPro" id="IPR002305">
    <property type="entry name" value="aa-tRNA-synth_Ic"/>
</dbReference>
<protein>
    <recommendedName>
        <fullName evidence="2">tryptophan--tRNA ligase</fullName>
        <ecNumber evidence="2">6.1.1.2</ecNumber>
    </recommendedName>
    <alternativeName>
        <fullName evidence="8">Tryptophanyl-tRNA synthetase</fullName>
    </alternativeName>
</protein>
<evidence type="ECO:0000256" key="1">
    <source>
        <dbReference type="ARBA" id="ARBA00005594"/>
    </source>
</evidence>
<proteinExistence type="inferred from homology"/>
<dbReference type="GO" id="GO:0006436">
    <property type="term" value="P:tryptophanyl-tRNA aminoacylation"/>
    <property type="evidence" value="ECO:0007669"/>
    <property type="project" value="InterPro"/>
</dbReference>
<dbReference type="PANTHER" id="PTHR43766:SF1">
    <property type="entry name" value="TRYPTOPHAN--TRNA LIGASE, MITOCHONDRIAL"/>
    <property type="match status" value="1"/>
</dbReference>
<name>A0A0A9X1F5_LYGHE</name>
<comment type="similarity">
    <text evidence="1 9">Belongs to the class-I aminoacyl-tRNA synthetase family.</text>
</comment>
<dbReference type="EMBL" id="GBHO01029770">
    <property type="protein sequence ID" value="JAG13834.1"/>
    <property type="molecule type" value="Transcribed_RNA"/>
</dbReference>
<evidence type="ECO:0000256" key="5">
    <source>
        <dbReference type="ARBA" id="ARBA00022840"/>
    </source>
</evidence>
<evidence type="ECO:0000256" key="7">
    <source>
        <dbReference type="ARBA" id="ARBA00023146"/>
    </source>
</evidence>
<evidence type="ECO:0000256" key="9">
    <source>
        <dbReference type="RuleBase" id="RU363036"/>
    </source>
</evidence>
<organism evidence="10">
    <name type="scientific">Lygus hesperus</name>
    <name type="common">Western plant bug</name>
    <dbReference type="NCBI Taxonomy" id="30085"/>
    <lineage>
        <taxon>Eukaryota</taxon>
        <taxon>Metazoa</taxon>
        <taxon>Ecdysozoa</taxon>
        <taxon>Arthropoda</taxon>
        <taxon>Hexapoda</taxon>
        <taxon>Insecta</taxon>
        <taxon>Pterygota</taxon>
        <taxon>Neoptera</taxon>
        <taxon>Paraneoptera</taxon>
        <taxon>Hemiptera</taxon>
        <taxon>Heteroptera</taxon>
        <taxon>Panheteroptera</taxon>
        <taxon>Cimicomorpha</taxon>
        <taxon>Miridae</taxon>
        <taxon>Mirini</taxon>
        <taxon>Lygus</taxon>
    </lineage>
</organism>
<dbReference type="Gene3D" id="3.40.50.620">
    <property type="entry name" value="HUPs"/>
    <property type="match status" value="1"/>
</dbReference>
<reference evidence="11" key="3">
    <citation type="journal article" date="2016" name="Gigascience">
        <title>De novo construction of an expanded transcriptome assembly for the western tarnished plant bug, Lygus hesperus.</title>
        <authorList>
            <person name="Tassone E.E."/>
            <person name="Geib S.M."/>
            <person name="Hall B."/>
            <person name="Fabrick J.A."/>
            <person name="Brent C.S."/>
            <person name="Hull J.J."/>
        </authorList>
    </citation>
    <scope>NUCLEOTIDE SEQUENCE</scope>
</reference>
<dbReference type="InterPro" id="IPR050203">
    <property type="entry name" value="Trp-tRNA_synthetase"/>
</dbReference>
<evidence type="ECO:0000313" key="11">
    <source>
        <dbReference type="EMBL" id="JAQ01786.1"/>
    </source>
</evidence>
<dbReference type="Gene3D" id="1.10.240.10">
    <property type="entry name" value="Tyrosyl-Transfer RNA Synthetase"/>
    <property type="match status" value="1"/>
</dbReference>
<reference evidence="10" key="1">
    <citation type="journal article" date="2014" name="PLoS ONE">
        <title>Transcriptome-Based Identification of ABC Transporters in the Western Tarnished Plant Bug Lygus hesperus.</title>
        <authorList>
            <person name="Hull J.J."/>
            <person name="Chaney K."/>
            <person name="Geib S.M."/>
            <person name="Fabrick J.A."/>
            <person name="Brent C.S."/>
            <person name="Walsh D."/>
            <person name="Lavine L.C."/>
        </authorList>
    </citation>
    <scope>NUCLEOTIDE SEQUENCE</scope>
</reference>
<dbReference type="InterPro" id="IPR002306">
    <property type="entry name" value="Trp-tRNA-ligase"/>
</dbReference>
<keyword evidence="6 9" id="KW-0648">Protein biosynthesis</keyword>
<dbReference type="InterPro" id="IPR014729">
    <property type="entry name" value="Rossmann-like_a/b/a_fold"/>
</dbReference>
<accession>A0A0A9X1F5</accession>
<keyword evidence="5 9" id="KW-0067">ATP-binding</keyword>
<dbReference type="EMBL" id="GDHC01016843">
    <property type="protein sequence ID" value="JAQ01786.1"/>
    <property type="molecule type" value="Transcribed_RNA"/>
</dbReference>
<keyword evidence="3 9" id="KW-0436">Ligase</keyword>
<sequence length="149" mass="16863">MCFTPLSWLQRMTQFKDKSQSKHVITTGLLCYPVLMAADILLHHATIIPVGEDQVQHLELCNAILQRIRALSPSLPSIPKPLGLSYPNTTRIMNLRTPTKKMSKSDASEASRILLTDSNDMIRTKIQRATTDSEKNIYWDRETRPGVSN</sequence>
<dbReference type="Pfam" id="PF00579">
    <property type="entry name" value="tRNA-synt_1b"/>
    <property type="match status" value="1"/>
</dbReference>
<evidence type="ECO:0000256" key="4">
    <source>
        <dbReference type="ARBA" id="ARBA00022741"/>
    </source>
</evidence>
<evidence type="ECO:0000256" key="3">
    <source>
        <dbReference type="ARBA" id="ARBA00022598"/>
    </source>
</evidence>
<reference evidence="10" key="2">
    <citation type="submission" date="2014-07" db="EMBL/GenBank/DDBJ databases">
        <authorList>
            <person name="Hull J."/>
        </authorList>
    </citation>
    <scope>NUCLEOTIDE SEQUENCE</scope>
</reference>
<dbReference type="PRINTS" id="PR01039">
    <property type="entry name" value="TRNASYNTHTRP"/>
</dbReference>
<keyword evidence="7 9" id="KW-0030">Aminoacyl-tRNA synthetase</keyword>
<evidence type="ECO:0000313" key="10">
    <source>
        <dbReference type="EMBL" id="JAG13834.1"/>
    </source>
</evidence>
<dbReference type="PANTHER" id="PTHR43766">
    <property type="entry name" value="TRYPTOPHAN--TRNA LIGASE, MITOCHONDRIAL"/>
    <property type="match status" value="1"/>
</dbReference>